<proteinExistence type="predicted"/>
<accession>A0ABN6PFY5</accession>
<keyword evidence="3" id="KW-1185">Reference proteome</keyword>
<name>A0ABN6PFY5_9BURK</name>
<dbReference type="InterPro" id="IPR014044">
    <property type="entry name" value="CAP_dom"/>
</dbReference>
<dbReference type="EMBL" id="AP025730">
    <property type="protein sequence ID" value="BDI03931.1"/>
    <property type="molecule type" value="Genomic_DNA"/>
</dbReference>
<evidence type="ECO:0000313" key="3">
    <source>
        <dbReference type="Proteomes" id="UP001057498"/>
    </source>
</evidence>
<dbReference type="RefSeq" id="WP_251972174.1">
    <property type="nucleotide sequence ID" value="NZ_AP025730.1"/>
</dbReference>
<protein>
    <recommendedName>
        <fullName evidence="1">SCP domain-containing protein</fullName>
    </recommendedName>
</protein>
<evidence type="ECO:0000313" key="2">
    <source>
        <dbReference type="EMBL" id="BDI03931.1"/>
    </source>
</evidence>
<organism evidence="2 3">
    <name type="scientific">Sphaerotilus microaerophilus</name>
    <dbReference type="NCBI Taxonomy" id="2914710"/>
    <lineage>
        <taxon>Bacteria</taxon>
        <taxon>Pseudomonadati</taxon>
        <taxon>Pseudomonadota</taxon>
        <taxon>Betaproteobacteria</taxon>
        <taxon>Burkholderiales</taxon>
        <taxon>Sphaerotilaceae</taxon>
        <taxon>Sphaerotilus</taxon>
    </lineage>
</organism>
<sequence>MRSGWGRWSRVAGRWTRRRGVYRPMQRVAVPVVILATGLLLGVEASAARGGWEPMPLPPTSTPAPLTERGDAASPWAGVYAVAPDLASCRPGRLAPTEQARALALLNDIRRLHGLGPVDWDATQEEPVMRAALLFAANGQLSHTPSAHWRCLSAAGAQGAASSNIHLWVGSAGSLPRRSEDVVIGFLTDIGNRVSGNIGHRRWMLDPFLKRVAFGRVGARAGAMLHDGAALSVVDVAGGLNDAGGLGGSARADHWAWPQGVYPARYFHPEAFLSFSAIVDLTERAANAAVDYRGASVSVRRADGRPLVVSQLSFDHHGYGLPNSLQFKAAGIEPDIEHEVLIQGVRAAGVPRDYRYRFRIVP</sequence>
<gene>
    <name evidence="2" type="ORF">CATMQ487_09010</name>
</gene>
<dbReference type="Pfam" id="PF00188">
    <property type="entry name" value="CAP"/>
    <property type="match status" value="1"/>
</dbReference>
<feature type="domain" description="SCP" evidence="1">
    <location>
        <begin position="103"/>
        <end position="221"/>
    </location>
</feature>
<evidence type="ECO:0000259" key="1">
    <source>
        <dbReference type="Pfam" id="PF00188"/>
    </source>
</evidence>
<dbReference type="SUPFAM" id="SSF55797">
    <property type="entry name" value="PR-1-like"/>
    <property type="match status" value="1"/>
</dbReference>
<reference evidence="2" key="1">
    <citation type="submission" date="2022-04" db="EMBL/GenBank/DDBJ databases">
        <title>Whole genome sequence of Sphaerotilus sp. FB-5.</title>
        <authorList>
            <person name="Takeda M."/>
            <person name="Narihara S."/>
            <person name="Akimoto M."/>
            <person name="Akimoto R."/>
            <person name="Nishiyashiki S."/>
            <person name="Murakami T."/>
        </authorList>
    </citation>
    <scope>NUCLEOTIDE SEQUENCE</scope>
    <source>
        <strain evidence="2">FB-5</strain>
    </source>
</reference>
<dbReference type="Proteomes" id="UP001057498">
    <property type="component" value="Chromosome"/>
</dbReference>
<dbReference type="InterPro" id="IPR035940">
    <property type="entry name" value="CAP_sf"/>
</dbReference>
<dbReference type="Gene3D" id="3.40.33.10">
    <property type="entry name" value="CAP"/>
    <property type="match status" value="1"/>
</dbReference>